<evidence type="ECO:0000313" key="3">
    <source>
        <dbReference type="Proteomes" id="UP001353858"/>
    </source>
</evidence>
<dbReference type="EMBL" id="JARPUR010000005">
    <property type="protein sequence ID" value="KAK4875823.1"/>
    <property type="molecule type" value="Genomic_DNA"/>
</dbReference>
<accession>A0AAN7QEP4</accession>
<feature type="compositionally biased region" description="Low complexity" evidence="1">
    <location>
        <begin position="11"/>
        <end position="30"/>
    </location>
</feature>
<sequence length="340" mass="37936">MDEEEEEVTPSTSKTSSTITLTQQSISTIKAYSASSSGTNESSDTIPQCQIVTYQASGDSLESEDSTSHRFSSSPRYSPLLSKSPHSSSSQEEYEMDKHKGQFLTTGFRKETTRSMESLRTTTRTYHSTSQCDMRRFISESVETKSLESLEREMKLKRHATSGEGAMLTSSEEIISAEKRRGLWSGRMKVPQHLSLPPPSGYLSLSPGDRRLTILSPHSPHRGPDLFHMSQVTLKTRRKKAMILPKLVLPRSDSEISEVFSEHIDFDVENGASPGRSPLDGAASPSAGLVLQNLPQRRESFLYRSDSDFEMSPKSMSRNSSIASERFKETESVLDRSYVL</sequence>
<feature type="compositionally biased region" description="Low complexity" evidence="1">
    <location>
        <begin position="78"/>
        <end position="90"/>
    </location>
</feature>
<dbReference type="PANTHER" id="PTHR40141:SF2">
    <property type="entry name" value="3',5'-CYCLIC-AMP PHOSPHODIESTERASE"/>
    <property type="match status" value="1"/>
</dbReference>
<evidence type="ECO:0000256" key="1">
    <source>
        <dbReference type="SAM" id="MobiDB-lite"/>
    </source>
</evidence>
<feature type="compositionally biased region" description="Polar residues" evidence="1">
    <location>
        <begin position="33"/>
        <end position="60"/>
    </location>
</feature>
<reference evidence="3" key="1">
    <citation type="submission" date="2023-01" db="EMBL/GenBank/DDBJ databases">
        <title>Key to firefly adult light organ development and bioluminescence: homeobox transcription factors regulate luciferase expression and transportation to peroxisome.</title>
        <authorList>
            <person name="Fu X."/>
        </authorList>
    </citation>
    <scope>NUCLEOTIDE SEQUENCE [LARGE SCALE GENOMIC DNA]</scope>
</reference>
<dbReference type="PANTHER" id="PTHR40141">
    <property type="entry name" value="3',5'-CYCLIC-AMP PHOSPHODIESTERASE-RELATED"/>
    <property type="match status" value="1"/>
</dbReference>
<keyword evidence="3" id="KW-1185">Reference proteome</keyword>
<evidence type="ECO:0000313" key="2">
    <source>
        <dbReference type="EMBL" id="KAK4875823.1"/>
    </source>
</evidence>
<proteinExistence type="predicted"/>
<comment type="caution">
    <text evidence="2">The sequence shown here is derived from an EMBL/GenBank/DDBJ whole genome shotgun (WGS) entry which is preliminary data.</text>
</comment>
<gene>
    <name evidence="2" type="ORF">RN001_012245</name>
</gene>
<name>A0AAN7QEP4_9COLE</name>
<dbReference type="Proteomes" id="UP001353858">
    <property type="component" value="Unassembled WGS sequence"/>
</dbReference>
<organism evidence="2 3">
    <name type="scientific">Aquatica leii</name>
    <dbReference type="NCBI Taxonomy" id="1421715"/>
    <lineage>
        <taxon>Eukaryota</taxon>
        <taxon>Metazoa</taxon>
        <taxon>Ecdysozoa</taxon>
        <taxon>Arthropoda</taxon>
        <taxon>Hexapoda</taxon>
        <taxon>Insecta</taxon>
        <taxon>Pterygota</taxon>
        <taxon>Neoptera</taxon>
        <taxon>Endopterygota</taxon>
        <taxon>Coleoptera</taxon>
        <taxon>Polyphaga</taxon>
        <taxon>Elateriformia</taxon>
        <taxon>Elateroidea</taxon>
        <taxon>Lampyridae</taxon>
        <taxon>Luciolinae</taxon>
        <taxon>Aquatica</taxon>
    </lineage>
</organism>
<protein>
    <submittedName>
        <fullName evidence="2">Uncharacterized protein</fullName>
    </submittedName>
</protein>
<dbReference type="AlphaFoldDB" id="A0AAN7QEP4"/>
<feature type="region of interest" description="Disordered" evidence="1">
    <location>
        <begin position="1"/>
        <end position="98"/>
    </location>
</feature>